<dbReference type="AlphaFoldDB" id="A0A0D0B5M7"/>
<dbReference type="InParanoid" id="A0A0D0B5M7"/>
<protein>
    <submittedName>
        <fullName evidence="1">Uncharacterized protein</fullName>
    </submittedName>
</protein>
<evidence type="ECO:0000313" key="2">
    <source>
        <dbReference type="Proteomes" id="UP000054485"/>
    </source>
</evidence>
<sequence length="90" mass="10414">MAVENTQKFRRRMYLQNAKHEHVESGEEHLMAGDEEHCLAFYTRTVKIFEGYTSGYTILNDVGRTNVVYVFYRSSAHVSPSHVTLKDDLS</sequence>
<dbReference type="HOGENOM" id="CLU_2442326_0_0_1"/>
<reference evidence="1 2" key="1">
    <citation type="submission" date="2014-04" db="EMBL/GenBank/DDBJ databases">
        <authorList>
            <consortium name="DOE Joint Genome Institute"/>
            <person name="Kuo A."/>
            <person name="Ruytinx J."/>
            <person name="Rineau F."/>
            <person name="Colpaert J."/>
            <person name="Kohler A."/>
            <person name="Nagy L.G."/>
            <person name="Floudas D."/>
            <person name="Copeland A."/>
            <person name="Barry K.W."/>
            <person name="Cichocki N."/>
            <person name="Veneault-Fourrey C."/>
            <person name="LaButti K."/>
            <person name="Lindquist E.A."/>
            <person name="Lipzen A."/>
            <person name="Lundell T."/>
            <person name="Morin E."/>
            <person name="Murat C."/>
            <person name="Sun H."/>
            <person name="Tunlid A."/>
            <person name="Henrissat B."/>
            <person name="Grigoriev I.V."/>
            <person name="Hibbett D.S."/>
            <person name="Martin F."/>
            <person name="Nordberg H.P."/>
            <person name="Cantor M.N."/>
            <person name="Hua S.X."/>
        </authorList>
    </citation>
    <scope>NUCLEOTIDE SEQUENCE [LARGE SCALE GENOMIC DNA]</scope>
    <source>
        <strain evidence="1 2">UH-Slu-Lm8-n1</strain>
    </source>
</reference>
<organism evidence="1 2">
    <name type="scientific">Suillus luteus UH-Slu-Lm8-n1</name>
    <dbReference type="NCBI Taxonomy" id="930992"/>
    <lineage>
        <taxon>Eukaryota</taxon>
        <taxon>Fungi</taxon>
        <taxon>Dikarya</taxon>
        <taxon>Basidiomycota</taxon>
        <taxon>Agaricomycotina</taxon>
        <taxon>Agaricomycetes</taxon>
        <taxon>Agaricomycetidae</taxon>
        <taxon>Boletales</taxon>
        <taxon>Suillineae</taxon>
        <taxon>Suillaceae</taxon>
        <taxon>Suillus</taxon>
    </lineage>
</organism>
<dbReference type="EMBL" id="KN835258">
    <property type="protein sequence ID" value="KIK41787.1"/>
    <property type="molecule type" value="Genomic_DNA"/>
</dbReference>
<keyword evidence="2" id="KW-1185">Reference proteome</keyword>
<dbReference type="Proteomes" id="UP000054485">
    <property type="component" value="Unassembled WGS sequence"/>
</dbReference>
<evidence type="ECO:0000313" key="1">
    <source>
        <dbReference type="EMBL" id="KIK41787.1"/>
    </source>
</evidence>
<accession>A0A0D0B5M7</accession>
<reference evidence="2" key="2">
    <citation type="submission" date="2015-01" db="EMBL/GenBank/DDBJ databases">
        <title>Evolutionary Origins and Diversification of the Mycorrhizal Mutualists.</title>
        <authorList>
            <consortium name="DOE Joint Genome Institute"/>
            <consortium name="Mycorrhizal Genomics Consortium"/>
            <person name="Kohler A."/>
            <person name="Kuo A."/>
            <person name="Nagy L.G."/>
            <person name="Floudas D."/>
            <person name="Copeland A."/>
            <person name="Barry K.W."/>
            <person name="Cichocki N."/>
            <person name="Veneault-Fourrey C."/>
            <person name="LaButti K."/>
            <person name="Lindquist E.A."/>
            <person name="Lipzen A."/>
            <person name="Lundell T."/>
            <person name="Morin E."/>
            <person name="Murat C."/>
            <person name="Riley R."/>
            <person name="Ohm R."/>
            <person name="Sun H."/>
            <person name="Tunlid A."/>
            <person name="Henrissat B."/>
            <person name="Grigoriev I.V."/>
            <person name="Hibbett D.S."/>
            <person name="Martin F."/>
        </authorList>
    </citation>
    <scope>NUCLEOTIDE SEQUENCE [LARGE SCALE GENOMIC DNA]</scope>
    <source>
        <strain evidence="2">UH-Slu-Lm8-n1</strain>
    </source>
</reference>
<gene>
    <name evidence="1" type="ORF">CY34DRAFT_805664</name>
</gene>
<name>A0A0D0B5M7_9AGAM</name>
<proteinExistence type="predicted"/>